<accession>A0A348B5I6</accession>
<dbReference type="InterPro" id="IPR020471">
    <property type="entry name" value="AKR"/>
</dbReference>
<reference evidence="3" key="3">
    <citation type="journal article" date="2019" name="BMC Res. Notes">
        <title>Complete genome sequence of the Sulfodiicoccus acidiphilus strain HS-1T, the first crenarchaeon that lacks polB3, isolated from an acidic hot spring in Ohwaku-dani, Hakone, Japan.</title>
        <authorList>
            <person name="Sakai H.D."/>
            <person name="Kurosawa N."/>
        </authorList>
    </citation>
    <scope>NUCLEOTIDE SEQUENCE</scope>
    <source>
        <strain evidence="3">HS-1</strain>
    </source>
</reference>
<dbReference type="SUPFAM" id="SSF51430">
    <property type="entry name" value="NAD(P)-linked oxidoreductase"/>
    <property type="match status" value="1"/>
</dbReference>
<dbReference type="FunFam" id="3.20.20.100:FF:000004">
    <property type="entry name" value="Oxidoreductase, aldo/keto reductase"/>
    <property type="match status" value="1"/>
</dbReference>
<reference evidence="4" key="1">
    <citation type="journal article" date="2014" name="Int. J. Syst. Evol. Microbiol.">
        <title>Complete genome sequence of Corynebacterium casei LMG S-19264T (=DSM 44701T), isolated from a smear-ripened cheese.</title>
        <authorList>
            <consortium name="US DOE Joint Genome Institute (JGI-PGF)"/>
            <person name="Walter F."/>
            <person name="Albersmeier A."/>
            <person name="Kalinowski J."/>
            <person name="Ruckert C."/>
        </authorList>
    </citation>
    <scope>NUCLEOTIDE SEQUENCE</scope>
    <source>
        <strain evidence="4">JCM 31740</strain>
    </source>
</reference>
<dbReference type="EMBL" id="AP018553">
    <property type="protein sequence ID" value="BBD73438.1"/>
    <property type="molecule type" value="Genomic_DNA"/>
</dbReference>
<sequence>MLTLLLNYSNNTPLDMEYVRLGNSGVKVSRLCLGTWHLPLTGRRDQYGVYEVDAEASVKAMKVAYDLGINFIDTSNRYHGGMQKTDLNHVGNAERIVGKFLSQVDRESVVLATKVRGQMAPWPNGEGLSRKHVRWQLRESLKRLNTDYVDLYQLHWADPDTPKEETLTTLNWLLQGGYVNYLGVSNHPPHEVVEFQEIASRRGMEGFVSMQELYNLLERGIESAGLPVARRYGMAVMAYSPLAQGVLTGKYFKDGQWNVPALSRAEAVEELRSRYFTQSSVKTLTTLEEVAREKGATVSQVALAWLIRKGHSTGVTVIPIVGVSSPRHVEENLAALEVKLSDDDMKRLEGG</sequence>
<evidence type="ECO:0000313" key="5">
    <source>
        <dbReference type="Proteomes" id="UP000276741"/>
    </source>
</evidence>
<dbReference type="KEGG" id="sacd:HS1genome_1827"/>
<organism evidence="3 5">
    <name type="scientific">Sulfodiicoccus acidiphilus</name>
    <dbReference type="NCBI Taxonomy" id="1670455"/>
    <lineage>
        <taxon>Archaea</taxon>
        <taxon>Thermoproteota</taxon>
        <taxon>Thermoprotei</taxon>
        <taxon>Sulfolobales</taxon>
        <taxon>Sulfolobaceae</taxon>
        <taxon>Sulfodiicoccus</taxon>
    </lineage>
</organism>
<evidence type="ECO:0000313" key="4">
    <source>
        <dbReference type="EMBL" id="GGT98534.1"/>
    </source>
</evidence>
<keyword evidence="1" id="KW-0560">Oxidoreductase</keyword>
<evidence type="ECO:0000256" key="1">
    <source>
        <dbReference type="ARBA" id="ARBA00023002"/>
    </source>
</evidence>
<evidence type="ECO:0000259" key="2">
    <source>
        <dbReference type="Pfam" id="PF00248"/>
    </source>
</evidence>
<dbReference type="EMBL" id="BMQS01000013">
    <property type="protein sequence ID" value="GGT98534.1"/>
    <property type="molecule type" value="Genomic_DNA"/>
</dbReference>
<name>A0A348B5I6_9CREN</name>
<dbReference type="Proteomes" id="UP000276741">
    <property type="component" value="Chromosome"/>
</dbReference>
<gene>
    <name evidence="4" type="ORF">GCM10007116_14920</name>
    <name evidence="3" type="ORF">HS1genome_1827</name>
</gene>
<dbReference type="Proteomes" id="UP000616143">
    <property type="component" value="Unassembled WGS sequence"/>
</dbReference>
<dbReference type="AlphaFoldDB" id="A0A348B5I6"/>
<keyword evidence="5" id="KW-1185">Reference proteome</keyword>
<reference evidence="4" key="4">
    <citation type="submission" date="2020-09" db="EMBL/GenBank/DDBJ databases">
        <authorList>
            <person name="Sun Q."/>
            <person name="Ohkuma M."/>
        </authorList>
    </citation>
    <scope>NUCLEOTIDE SEQUENCE</scope>
    <source>
        <strain evidence="4">JCM 31740</strain>
    </source>
</reference>
<dbReference type="GO" id="GO:0005829">
    <property type="term" value="C:cytosol"/>
    <property type="evidence" value="ECO:0007669"/>
    <property type="project" value="UniProtKB-ARBA"/>
</dbReference>
<reference evidence="5" key="2">
    <citation type="submission" date="2018-04" db="EMBL/GenBank/DDBJ databases">
        <title>Complete genome sequence of Sulfodiicoccus acidiphilus strain HS-1.</title>
        <authorList>
            <person name="Sakai H.D."/>
            <person name="Kurosawa N."/>
        </authorList>
    </citation>
    <scope>NUCLEOTIDE SEQUENCE [LARGE SCALE GENOMIC DNA]</scope>
    <source>
        <strain evidence="5">HS-1</strain>
    </source>
</reference>
<feature type="domain" description="NADP-dependent oxidoreductase" evidence="2">
    <location>
        <begin position="30"/>
        <end position="349"/>
    </location>
</feature>
<protein>
    <submittedName>
        <fullName evidence="3">Oxidoreductase</fullName>
    </submittedName>
</protein>
<dbReference type="GO" id="GO:0016491">
    <property type="term" value="F:oxidoreductase activity"/>
    <property type="evidence" value="ECO:0007669"/>
    <property type="project" value="UniProtKB-KW"/>
</dbReference>
<dbReference type="PANTHER" id="PTHR43364">
    <property type="entry name" value="NADH-SPECIFIC METHYLGLYOXAL REDUCTASE-RELATED"/>
    <property type="match status" value="1"/>
</dbReference>
<dbReference type="InterPro" id="IPR036812">
    <property type="entry name" value="NAD(P)_OxRdtase_dom_sf"/>
</dbReference>
<evidence type="ECO:0000313" key="3">
    <source>
        <dbReference type="EMBL" id="BBD73438.1"/>
    </source>
</evidence>
<dbReference type="CDD" id="cd19079">
    <property type="entry name" value="AKR_EcYajO-like"/>
    <property type="match status" value="1"/>
</dbReference>
<dbReference type="PANTHER" id="PTHR43364:SF4">
    <property type="entry name" value="NAD(P)-LINKED OXIDOREDUCTASE SUPERFAMILY PROTEIN"/>
    <property type="match status" value="1"/>
</dbReference>
<proteinExistence type="predicted"/>
<dbReference type="PRINTS" id="PR00069">
    <property type="entry name" value="ALDKETRDTASE"/>
</dbReference>
<dbReference type="Pfam" id="PF00248">
    <property type="entry name" value="Aldo_ket_red"/>
    <property type="match status" value="1"/>
</dbReference>
<dbReference type="InterPro" id="IPR050523">
    <property type="entry name" value="AKR_Detox_Biosynth"/>
</dbReference>
<dbReference type="Gene3D" id="3.20.20.100">
    <property type="entry name" value="NADP-dependent oxidoreductase domain"/>
    <property type="match status" value="1"/>
</dbReference>
<dbReference type="InterPro" id="IPR023210">
    <property type="entry name" value="NADP_OxRdtase_dom"/>
</dbReference>